<protein>
    <submittedName>
        <fullName evidence="3">Lytic transglycosylase</fullName>
    </submittedName>
</protein>
<evidence type="ECO:0000256" key="1">
    <source>
        <dbReference type="ARBA" id="ARBA00009387"/>
    </source>
</evidence>
<dbReference type="InterPro" id="IPR008258">
    <property type="entry name" value="Transglycosylase_SLT_dom_1"/>
</dbReference>
<dbReference type="InterPro" id="IPR023346">
    <property type="entry name" value="Lysozyme-like_dom_sf"/>
</dbReference>
<sequence length="196" mass="21223">MLGACAQTGVTLGARGDASITSERPAARPAPEAVMRWDFRPEGPVWTRTAINSLRAHGQPLVSSAPRDVAQYCPNYHNASEQERELFWAGLLSALAKHESTWRPEAVGGGNKWFGLLQISPATARGYGCRAKSGSALLDGAANLSCGVRIMARTVLRDNAIAANNRGIAADWTPFRKARMRAEMAAWTRQQPYCQG</sequence>
<evidence type="ECO:0000313" key="3">
    <source>
        <dbReference type="EMBL" id="APX91173.1"/>
    </source>
</evidence>
<dbReference type="STRING" id="1267768.BV394_13345"/>
<gene>
    <name evidence="3" type="ORF">BV394_13345</name>
</gene>
<dbReference type="SUPFAM" id="SSF53955">
    <property type="entry name" value="Lysozyme-like"/>
    <property type="match status" value="1"/>
</dbReference>
<reference evidence="3 4" key="1">
    <citation type="submission" date="2017-01" db="EMBL/GenBank/DDBJ databases">
        <title>Genomic analysis of Xuhuaishuia manganoxidans DY6-4.</title>
        <authorList>
            <person name="Wang X."/>
        </authorList>
    </citation>
    <scope>NUCLEOTIDE SEQUENCE [LARGE SCALE GENOMIC DNA]</scope>
    <source>
        <strain evidence="3 4">DY6-4</strain>
    </source>
</reference>
<keyword evidence="4" id="KW-1185">Reference proteome</keyword>
<comment type="similarity">
    <text evidence="1">Belongs to the virb1 family.</text>
</comment>
<evidence type="ECO:0000313" key="4">
    <source>
        <dbReference type="Proteomes" id="UP000187266"/>
    </source>
</evidence>
<accession>A0A1U7DMQ8</accession>
<dbReference type="Pfam" id="PF01464">
    <property type="entry name" value="SLT"/>
    <property type="match status" value="1"/>
</dbReference>
<feature type="domain" description="Transglycosylase SLT" evidence="2">
    <location>
        <begin position="83"/>
        <end position="181"/>
    </location>
</feature>
<dbReference type="AlphaFoldDB" id="A0A1U7DMQ8"/>
<proteinExistence type="inferred from homology"/>
<organism evidence="3 4">
    <name type="scientific">Brevirhabdus pacifica</name>
    <dbReference type="NCBI Taxonomy" id="1267768"/>
    <lineage>
        <taxon>Bacteria</taxon>
        <taxon>Pseudomonadati</taxon>
        <taxon>Pseudomonadota</taxon>
        <taxon>Alphaproteobacteria</taxon>
        <taxon>Rhodobacterales</taxon>
        <taxon>Paracoccaceae</taxon>
        <taxon>Brevirhabdus</taxon>
    </lineage>
</organism>
<dbReference type="EMBL" id="CP019124">
    <property type="protein sequence ID" value="APX91173.1"/>
    <property type="molecule type" value="Genomic_DNA"/>
</dbReference>
<evidence type="ECO:0000259" key="2">
    <source>
        <dbReference type="Pfam" id="PF01464"/>
    </source>
</evidence>
<dbReference type="Gene3D" id="1.10.530.10">
    <property type="match status" value="1"/>
</dbReference>
<name>A0A1U7DMQ8_9RHOB</name>
<dbReference type="CDD" id="cd00254">
    <property type="entry name" value="LT-like"/>
    <property type="match status" value="1"/>
</dbReference>
<dbReference type="Proteomes" id="UP000187266">
    <property type="component" value="Chromosome"/>
</dbReference>